<dbReference type="GO" id="GO:0030687">
    <property type="term" value="C:preribosome, large subunit precursor"/>
    <property type="evidence" value="ECO:0007669"/>
    <property type="project" value="TreeGrafter"/>
</dbReference>
<feature type="domain" description="ATPase dynein-related AAA" evidence="3">
    <location>
        <begin position="174"/>
        <end position="232"/>
    </location>
</feature>
<gene>
    <name evidence="4" type="primary">MDN1</name>
    <name evidence="4" type="ORF">CEXT_222381</name>
</gene>
<comment type="caution">
    <text evidence="4">The sequence shown here is derived from an EMBL/GenBank/DDBJ whole genome shotgun (WGS) entry which is preliminary data.</text>
</comment>
<dbReference type="SUPFAM" id="SSF52540">
    <property type="entry name" value="P-loop containing nucleoside triphosphate hydrolases"/>
    <property type="match status" value="1"/>
</dbReference>
<dbReference type="InterPro" id="IPR027417">
    <property type="entry name" value="P-loop_NTPase"/>
</dbReference>
<dbReference type="Gene3D" id="3.40.50.300">
    <property type="entry name" value="P-loop containing nucleotide triphosphate hydrolases"/>
    <property type="match status" value="1"/>
</dbReference>
<dbReference type="GO" id="GO:0016887">
    <property type="term" value="F:ATP hydrolysis activity"/>
    <property type="evidence" value="ECO:0007669"/>
    <property type="project" value="InterPro"/>
</dbReference>
<proteinExistence type="predicted"/>
<dbReference type="GO" id="GO:0000027">
    <property type="term" value="P:ribosomal large subunit assembly"/>
    <property type="evidence" value="ECO:0007669"/>
    <property type="project" value="TreeGrafter"/>
</dbReference>
<name>A0AAV4V7B9_CAEEX</name>
<evidence type="ECO:0000313" key="4">
    <source>
        <dbReference type="EMBL" id="GIY66112.1"/>
    </source>
</evidence>
<evidence type="ECO:0000313" key="5">
    <source>
        <dbReference type="Proteomes" id="UP001054945"/>
    </source>
</evidence>
<dbReference type="Pfam" id="PF07728">
    <property type="entry name" value="AAA_5"/>
    <property type="match status" value="1"/>
</dbReference>
<dbReference type="EMBL" id="BPLR01014078">
    <property type="protein sequence ID" value="GIY66112.1"/>
    <property type="molecule type" value="Genomic_DNA"/>
</dbReference>
<keyword evidence="5" id="KW-1185">Reference proteome</keyword>
<accession>A0AAV4V7B9</accession>
<reference evidence="4 5" key="1">
    <citation type="submission" date="2021-06" db="EMBL/GenBank/DDBJ databases">
        <title>Caerostris extrusa draft genome.</title>
        <authorList>
            <person name="Kono N."/>
            <person name="Arakawa K."/>
        </authorList>
    </citation>
    <scope>NUCLEOTIDE SEQUENCE [LARGE SCALE GENOMIC DNA]</scope>
</reference>
<keyword evidence="2" id="KW-0067">ATP-binding</keyword>
<organism evidence="4 5">
    <name type="scientific">Caerostris extrusa</name>
    <name type="common">Bark spider</name>
    <name type="synonym">Caerostris bankana</name>
    <dbReference type="NCBI Taxonomy" id="172846"/>
    <lineage>
        <taxon>Eukaryota</taxon>
        <taxon>Metazoa</taxon>
        <taxon>Ecdysozoa</taxon>
        <taxon>Arthropoda</taxon>
        <taxon>Chelicerata</taxon>
        <taxon>Arachnida</taxon>
        <taxon>Araneae</taxon>
        <taxon>Araneomorphae</taxon>
        <taxon>Entelegynae</taxon>
        <taxon>Araneoidea</taxon>
        <taxon>Araneidae</taxon>
        <taxon>Caerostris</taxon>
    </lineage>
</organism>
<evidence type="ECO:0000256" key="2">
    <source>
        <dbReference type="ARBA" id="ARBA00022840"/>
    </source>
</evidence>
<evidence type="ECO:0000259" key="3">
    <source>
        <dbReference type="Pfam" id="PF07728"/>
    </source>
</evidence>
<dbReference type="PANTHER" id="PTHR48103:SF2">
    <property type="entry name" value="MIDASIN"/>
    <property type="match status" value="1"/>
</dbReference>
<protein>
    <submittedName>
        <fullName evidence="4">Midasin</fullName>
    </submittedName>
</protein>
<sequence>MLGAQTWNGAEKQLISIVRGRKSPVAWSRKGSCRDQWMPGSRQSLLQFVGGAKAEMSPLLFSQVDLDRKIESVAHDLEPLVQEAVFQCVVTHQDRCLDKILTDMHLLSGVKEKPSSELKLRCLQRLIAAINRVLSFKQESSDVNITVAQKYLLNACSEIVDKLFAKVEAGSNSTGGQFEWVDSILINAVEKGDWLLIDDANFCSPSVLDRLNSLLEPGGVLTITEQGVVQGDLRTIRPHPDFRKEEEGFDERNVYYPYPVSNFPNRSRIRDRFFCIIRILIESSTVQLNTPIKYLDVFLQSIIKQEIEKLQPNVALKRSYAVMFTVYISPC</sequence>
<dbReference type="AlphaFoldDB" id="A0AAV4V7B9"/>
<dbReference type="Proteomes" id="UP001054945">
    <property type="component" value="Unassembled WGS sequence"/>
</dbReference>
<dbReference type="InterPro" id="IPR011704">
    <property type="entry name" value="ATPase_dyneun-rel_AAA"/>
</dbReference>
<dbReference type="GO" id="GO:0005634">
    <property type="term" value="C:nucleus"/>
    <property type="evidence" value="ECO:0007669"/>
    <property type="project" value="TreeGrafter"/>
</dbReference>
<dbReference type="GO" id="GO:0005524">
    <property type="term" value="F:ATP binding"/>
    <property type="evidence" value="ECO:0007669"/>
    <property type="project" value="UniProtKB-KW"/>
</dbReference>
<evidence type="ECO:0000256" key="1">
    <source>
        <dbReference type="ARBA" id="ARBA00022741"/>
    </source>
</evidence>
<keyword evidence="1" id="KW-0547">Nucleotide-binding</keyword>
<dbReference type="GO" id="GO:0000055">
    <property type="term" value="P:ribosomal large subunit export from nucleus"/>
    <property type="evidence" value="ECO:0007669"/>
    <property type="project" value="TreeGrafter"/>
</dbReference>
<dbReference type="PANTHER" id="PTHR48103">
    <property type="entry name" value="MIDASIN-RELATED"/>
    <property type="match status" value="1"/>
</dbReference>